<comment type="similarity">
    <text evidence="3">Belongs to the acetyltransferase family. RimJ subfamily.</text>
</comment>
<reference evidence="5 6" key="1">
    <citation type="submission" date="2024-09" db="EMBL/GenBank/DDBJ databases">
        <authorList>
            <person name="Sun Q."/>
            <person name="Mori K."/>
        </authorList>
    </citation>
    <scope>NUCLEOTIDE SEQUENCE [LARGE SCALE GENOMIC DNA]</scope>
    <source>
        <strain evidence="5 6">TISTR 2452</strain>
    </source>
</reference>
<proteinExistence type="inferred from homology"/>
<evidence type="ECO:0000256" key="2">
    <source>
        <dbReference type="ARBA" id="ARBA00023315"/>
    </source>
</evidence>
<keyword evidence="1 5" id="KW-0808">Transferase</keyword>
<dbReference type="InterPro" id="IPR051531">
    <property type="entry name" value="N-acetyltransferase"/>
</dbReference>
<dbReference type="RefSeq" id="WP_377498736.1">
    <property type="nucleotide sequence ID" value="NZ_JBHMDO010000038.1"/>
</dbReference>
<feature type="domain" description="N-acetyltransferase" evidence="4">
    <location>
        <begin position="6"/>
        <end position="171"/>
    </location>
</feature>
<evidence type="ECO:0000256" key="1">
    <source>
        <dbReference type="ARBA" id="ARBA00022679"/>
    </source>
</evidence>
<evidence type="ECO:0000256" key="3">
    <source>
        <dbReference type="ARBA" id="ARBA00038502"/>
    </source>
</evidence>
<dbReference type="Gene3D" id="3.40.630.30">
    <property type="match status" value="1"/>
</dbReference>
<evidence type="ECO:0000313" key="5">
    <source>
        <dbReference type="EMBL" id="MFB9328941.1"/>
    </source>
</evidence>
<dbReference type="Proteomes" id="UP001589747">
    <property type="component" value="Unassembled WGS sequence"/>
</dbReference>
<dbReference type="SUPFAM" id="SSF55729">
    <property type="entry name" value="Acyl-CoA N-acyltransferases (Nat)"/>
    <property type="match status" value="1"/>
</dbReference>
<comment type="caution">
    <text evidence="5">The sequence shown here is derived from an EMBL/GenBank/DDBJ whole genome shotgun (WGS) entry which is preliminary data.</text>
</comment>
<dbReference type="EMBL" id="JBHMDO010000038">
    <property type="protein sequence ID" value="MFB9328941.1"/>
    <property type="molecule type" value="Genomic_DNA"/>
</dbReference>
<evidence type="ECO:0000259" key="4">
    <source>
        <dbReference type="PROSITE" id="PS51186"/>
    </source>
</evidence>
<accession>A0ABV5KUN9</accession>
<evidence type="ECO:0000313" key="6">
    <source>
        <dbReference type="Proteomes" id="UP001589747"/>
    </source>
</evidence>
<keyword evidence="2 5" id="KW-0012">Acyltransferase</keyword>
<dbReference type="PANTHER" id="PTHR43792:SF8">
    <property type="entry name" value="[RIBOSOMAL PROTEIN US5]-ALANINE N-ACETYLTRANSFERASE"/>
    <property type="match status" value="1"/>
</dbReference>
<dbReference type="GO" id="GO:0016746">
    <property type="term" value="F:acyltransferase activity"/>
    <property type="evidence" value="ECO:0007669"/>
    <property type="project" value="UniProtKB-KW"/>
</dbReference>
<dbReference type="InterPro" id="IPR016181">
    <property type="entry name" value="Acyl_CoA_acyltransferase"/>
</dbReference>
<dbReference type="Pfam" id="PF13302">
    <property type="entry name" value="Acetyltransf_3"/>
    <property type="match status" value="1"/>
</dbReference>
<dbReference type="EC" id="2.3.-.-" evidence="5"/>
<sequence length="180" mass="20369">MTEPPIDVRFPEETDAAELAAMYERNKAFFEQFSPSNPEDYATEAYQLQAIQKTKTDRESDRRYSFVICLKENGRIIGSVDLAQVLRGALQSCMIGYSLDQGHNGKGYMTEAVKQVVRYAFEELKFHRIVGEVSPRNPGSIRVLENAGFHKEGIARSNVKINGVWEDHQVLALINPSEEI</sequence>
<dbReference type="PANTHER" id="PTHR43792">
    <property type="entry name" value="GNAT FAMILY, PUTATIVE (AFU_ORTHOLOGUE AFUA_3G00765)-RELATED-RELATED"/>
    <property type="match status" value="1"/>
</dbReference>
<dbReference type="InterPro" id="IPR000182">
    <property type="entry name" value="GNAT_dom"/>
</dbReference>
<organism evidence="5 6">
    <name type="scientific">Paenibacillus aurantiacus</name>
    <dbReference type="NCBI Taxonomy" id="1936118"/>
    <lineage>
        <taxon>Bacteria</taxon>
        <taxon>Bacillati</taxon>
        <taxon>Bacillota</taxon>
        <taxon>Bacilli</taxon>
        <taxon>Bacillales</taxon>
        <taxon>Paenibacillaceae</taxon>
        <taxon>Paenibacillus</taxon>
    </lineage>
</organism>
<keyword evidence="6" id="KW-1185">Reference proteome</keyword>
<protein>
    <submittedName>
        <fullName evidence="5">GNAT family N-acetyltransferase</fullName>
        <ecNumber evidence="5">2.3.-.-</ecNumber>
    </submittedName>
</protein>
<name>A0ABV5KUN9_9BACL</name>
<gene>
    <name evidence="5" type="ORF">ACFFSY_23650</name>
</gene>
<dbReference type="PROSITE" id="PS51186">
    <property type="entry name" value="GNAT"/>
    <property type="match status" value="1"/>
</dbReference>